<sequence length="108" mass="12341">MPMPQDAPISFKAFRFIKLSLYLATAAVIGLPFLTVWEKMAFIEPYHHVLFRLWLGLIILNSLWICPRCGKMHALSRKFAFTIIPFTSKCLNCGLKMDGTGVDTRLHL</sequence>
<organism evidence="2 3">
    <name type="scientific">Desulfatibacillum alkenivorans DSM 16219</name>
    <dbReference type="NCBI Taxonomy" id="1121393"/>
    <lineage>
        <taxon>Bacteria</taxon>
        <taxon>Pseudomonadati</taxon>
        <taxon>Thermodesulfobacteriota</taxon>
        <taxon>Desulfobacteria</taxon>
        <taxon>Desulfobacterales</taxon>
        <taxon>Desulfatibacillaceae</taxon>
        <taxon>Desulfatibacillum</taxon>
    </lineage>
</organism>
<name>A0A1M6CHW7_9BACT</name>
<feature type="transmembrane region" description="Helical" evidence="1">
    <location>
        <begin position="49"/>
        <end position="67"/>
    </location>
</feature>
<keyword evidence="1" id="KW-0812">Transmembrane</keyword>
<evidence type="ECO:0000313" key="3">
    <source>
        <dbReference type="Proteomes" id="UP000183994"/>
    </source>
</evidence>
<keyword evidence="1" id="KW-0472">Membrane</keyword>
<dbReference type="AlphaFoldDB" id="A0A1M6CHW7"/>
<evidence type="ECO:0000256" key="1">
    <source>
        <dbReference type="SAM" id="Phobius"/>
    </source>
</evidence>
<accession>A0A1M6CHW7</accession>
<dbReference type="RefSeq" id="WP_073472065.1">
    <property type="nucleotide sequence ID" value="NZ_FQZU01000001.1"/>
</dbReference>
<evidence type="ECO:0000313" key="2">
    <source>
        <dbReference type="EMBL" id="SHI60576.1"/>
    </source>
</evidence>
<dbReference type="Proteomes" id="UP000183994">
    <property type="component" value="Unassembled WGS sequence"/>
</dbReference>
<keyword evidence="3" id="KW-1185">Reference proteome</keyword>
<proteinExistence type="predicted"/>
<gene>
    <name evidence="2" type="ORF">SAMN02745216_00245</name>
</gene>
<keyword evidence="1" id="KW-1133">Transmembrane helix</keyword>
<protein>
    <submittedName>
        <fullName evidence="2">Uncharacterized protein</fullName>
    </submittedName>
</protein>
<dbReference type="EMBL" id="FQZU01000001">
    <property type="protein sequence ID" value="SHI60576.1"/>
    <property type="molecule type" value="Genomic_DNA"/>
</dbReference>
<feature type="transmembrane region" description="Helical" evidence="1">
    <location>
        <begin position="21"/>
        <end position="37"/>
    </location>
</feature>
<reference evidence="3" key="1">
    <citation type="submission" date="2016-11" db="EMBL/GenBank/DDBJ databases">
        <authorList>
            <person name="Varghese N."/>
            <person name="Submissions S."/>
        </authorList>
    </citation>
    <scope>NUCLEOTIDE SEQUENCE [LARGE SCALE GENOMIC DNA]</scope>
    <source>
        <strain evidence="3">DSM 16219</strain>
    </source>
</reference>